<organism evidence="2 3">
    <name type="scientific">Circinella minor</name>
    <dbReference type="NCBI Taxonomy" id="1195481"/>
    <lineage>
        <taxon>Eukaryota</taxon>
        <taxon>Fungi</taxon>
        <taxon>Fungi incertae sedis</taxon>
        <taxon>Mucoromycota</taxon>
        <taxon>Mucoromycotina</taxon>
        <taxon>Mucoromycetes</taxon>
        <taxon>Mucorales</taxon>
        <taxon>Lichtheimiaceae</taxon>
        <taxon>Circinella</taxon>
    </lineage>
</organism>
<sequence length="510" mass="56629">MEPLDDRPISPWTRTMDRLYSPNENNNNASSSSPNNNNQQDNDHYRNAEAMTTDIPLPQETAIPGPRRKRNNSLIPPELMNDNSEGGRERAALATVFGVREYTESKIFWERQVANYYQPSTSTTTATTLEEDHDTMHGNGSIHPTSISNTVDESIKNHSVMSYPIPSSSSQLQPTPSTSNNNNNNKQVISSLFDSAFENVGNRSTLPVDPTTSRQMKSSGTKTVEFSLPDIPVVSQFSDLFTDTTLDMKTTRHLKDKKLPRPVSFTSSIFEEDPSHYPEVASIPPSIISENQYSLKKYDTIAPPLVFTNYPPAIFDLLTSDEDERIIIWGLDPQVLSASMATTSAAGKKLSLDETPTPTPSTLTTPSLASVQSVPTNPNIKGFSSNTTTTTSTSESTPSTTKRLMKPRWSSQFLSEKLSKTSLPLIKNKHHLPRYGTPIPDSLDEHYKEKSGSILFKFARKQSMRVGKGKRVNAIMEDDQRSVQSMDVPKVIEAATVEKLVEKLTMSLGY</sequence>
<feature type="region of interest" description="Disordered" evidence="1">
    <location>
        <begin position="1"/>
        <end position="88"/>
    </location>
</feature>
<evidence type="ECO:0000313" key="3">
    <source>
        <dbReference type="Proteomes" id="UP000646827"/>
    </source>
</evidence>
<reference evidence="2 3" key="1">
    <citation type="submission" date="2020-12" db="EMBL/GenBank/DDBJ databases">
        <title>Metabolic potential, ecology and presence of endohyphal bacteria is reflected in genomic diversity of Mucoromycotina.</title>
        <authorList>
            <person name="Muszewska A."/>
            <person name="Okrasinska A."/>
            <person name="Steczkiewicz K."/>
            <person name="Drgas O."/>
            <person name="Orlowska M."/>
            <person name="Perlinska-Lenart U."/>
            <person name="Aleksandrzak-Piekarczyk T."/>
            <person name="Szatraj K."/>
            <person name="Zielenkiewicz U."/>
            <person name="Pilsyk S."/>
            <person name="Malc E."/>
            <person name="Mieczkowski P."/>
            <person name="Kruszewska J.S."/>
            <person name="Biernat P."/>
            <person name="Pawlowska J."/>
        </authorList>
    </citation>
    <scope>NUCLEOTIDE SEQUENCE [LARGE SCALE GENOMIC DNA]</scope>
    <source>
        <strain evidence="2 3">CBS 142.35</strain>
    </source>
</reference>
<feature type="compositionally biased region" description="Polar residues" evidence="1">
    <location>
        <begin position="371"/>
        <end position="383"/>
    </location>
</feature>
<keyword evidence="3" id="KW-1185">Reference proteome</keyword>
<comment type="caution">
    <text evidence="2">The sequence shown here is derived from an EMBL/GenBank/DDBJ whole genome shotgun (WGS) entry which is preliminary data.</text>
</comment>
<dbReference type="EMBL" id="JAEPRB010000329">
    <property type="protein sequence ID" value="KAG2217091.1"/>
    <property type="molecule type" value="Genomic_DNA"/>
</dbReference>
<dbReference type="Proteomes" id="UP000646827">
    <property type="component" value="Unassembled WGS sequence"/>
</dbReference>
<proteinExistence type="predicted"/>
<dbReference type="AlphaFoldDB" id="A0A8H7RTW6"/>
<accession>A0A8H7RTW6</accession>
<protein>
    <submittedName>
        <fullName evidence="2">Uncharacterized protein</fullName>
    </submittedName>
</protein>
<feature type="region of interest" description="Disordered" evidence="1">
    <location>
        <begin position="202"/>
        <end position="221"/>
    </location>
</feature>
<dbReference type="OrthoDB" id="2290873at2759"/>
<gene>
    <name evidence="2" type="ORF">INT45_004080</name>
</gene>
<feature type="compositionally biased region" description="Low complexity" evidence="1">
    <location>
        <begin position="384"/>
        <end position="401"/>
    </location>
</feature>
<feature type="region of interest" description="Disordered" evidence="1">
    <location>
        <begin position="347"/>
        <end position="407"/>
    </location>
</feature>
<feature type="compositionally biased region" description="Low complexity" evidence="1">
    <location>
        <begin position="160"/>
        <end position="185"/>
    </location>
</feature>
<evidence type="ECO:0000256" key="1">
    <source>
        <dbReference type="SAM" id="MobiDB-lite"/>
    </source>
</evidence>
<feature type="compositionally biased region" description="Low complexity" evidence="1">
    <location>
        <begin position="21"/>
        <end position="38"/>
    </location>
</feature>
<feature type="compositionally biased region" description="Low complexity" evidence="1">
    <location>
        <begin position="353"/>
        <end position="370"/>
    </location>
</feature>
<feature type="region of interest" description="Disordered" evidence="1">
    <location>
        <begin position="160"/>
        <end position="186"/>
    </location>
</feature>
<evidence type="ECO:0000313" key="2">
    <source>
        <dbReference type="EMBL" id="KAG2217091.1"/>
    </source>
</evidence>
<name>A0A8H7RTW6_9FUNG</name>